<dbReference type="PROSITE" id="PS51918">
    <property type="entry name" value="RADICAL_SAM"/>
    <property type="match status" value="1"/>
</dbReference>
<comment type="catalytic activity">
    <reaction evidence="10 11">
        <text>GTP + AH2 + S-adenosyl-L-methionine = (8S)-3',8-cyclo-7,8-dihydroguanosine 5'-triphosphate + 5'-deoxyadenosine + L-methionine + A + H(+)</text>
        <dbReference type="Rhea" id="RHEA:49576"/>
        <dbReference type="ChEBI" id="CHEBI:13193"/>
        <dbReference type="ChEBI" id="CHEBI:15378"/>
        <dbReference type="ChEBI" id="CHEBI:17319"/>
        <dbReference type="ChEBI" id="CHEBI:17499"/>
        <dbReference type="ChEBI" id="CHEBI:37565"/>
        <dbReference type="ChEBI" id="CHEBI:57844"/>
        <dbReference type="ChEBI" id="CHEBI:59789"/>
        <dbReference type="ChEBI" id="CHEBI:131766"/>
        <dbReference type="EC" id="4.1.99.22"/>
    </reaction>
</comment>
<feature type="binding site" evidence="11">
    <location>
        <position position="112"/>
    </location>
    <ligand>
        <name>S-adenosyl-L-methionine</name>
        <dbReference type="ChEBI" id="CHEBI:59789"/>
    </ligand>
</feature>
<evidence type="ECO:0000256" key="11">
    <source>
        <dbReference type="HAMAP-Rule" id="MF_01225"/>
    </source>
</evidence>
<keyword evidence="8 11" id="KW-0501">Molybdenum cofactor biosynthesis</keyword>
<feature type="domain" description="Radical SAM core" evidence="12">
    <location>
        <begin position="4"/>
        <end position="222"/>
    </location>
</feature>
<feature type="binding site" evidence="11">
    <location>
        <position position="24"/>
    </location>
    <ligand>
        <name>[4Fe-4S] cluster</name>
        <dbReference type="ChEBI" id="CHEBI:49883"/>
        <label>1</label>
        <note>4Fe-4S-S-AdoMet</note>
    </ligand>
</feature>
<feature type="binding site" evidence="11">
    <location>
        <position position="256"/>
    </location>
    <ligand>
        <name>[4Fe-4S] cluster</name>
        <dbReference type="ChEBI" id="CHEBI:49883"/>
        <label>2</label>
        <note>4Fe-4S-substrate</note>
    </ligand>
</feature>
<feature type="binding site" evidence="11">
    <location>
        <position position="64"/>
    </location>
    <ligand>
        <name>S-adenosyl-L-methionine</name>
        <dbReference type="ChEBI" id="CHEBI:59789"/>
    </ligand>
</feature>
<feature type="binding site" evidence="11">
    <location>
        <position position="88"/>
    </location>
    <ligand>
        <name>GTP</name>
        <dbReference type="ChEBI" id="CHEBI:37565"/>
    </ligand>
</feature>
<evidence type="ECO:0000256" key="3">
    <source>
        <dbReference type="ARBA" id="ARBA00022723"/>
    </source>
</evidence>
<evidence type="ECO:0000256" key="5">
    <source>
        <dbReference type="ARBA" id="ARBA00023004"/>
    </source>
</evidence>
<dbReference type="InterPro" id="IPR010505">
    <property type="entry name" value="MoaA_twitch"/>
</dbReference>
<keyword evidence="2 11" id="KW-0949">S-adenosyl-L-methionine</keyword>
<dbReference type="GO" id="GO:0046872">
    <property type="term" value="F:metal ion binding"/>
    <property type="evidence" value="ECO:0007669"/>
    <property type="project" value="UniProtKB-KW"/>
</dbReference>
<evidence type="ECO:0000259" key="12">
    <source>
        <dbReference type="PROSITE" id="PS51918"/>
    </source>
</evidence>
<feature type="binding site" evidence="11">
    <location>
        <position position="239"/>
    </location>
    <ligand>
        <name>[4Fe-4S] cluster</name>
        <dbReference type="ChEBI" id="CHEBI:49883"/>
        <label>2</label>
        <note>4Fe-4S-substrate</note>
    </ligand>
</feature>
<dbReference type="Gene3D" id="3.20.20.70">
    <property type="entry name" value="Aldolase class I"/>
    <property type="match status" value="1"/>
</dbReference>
<evidence type="ECO:0000256" key="2">
    <source>
        <dbReference type="ARBA" id="ARBA00022691"/>
    </source>
</evidence>
<dbReference type="SUPFAM" id="SSF102114">
    <property type="entry name" value="Radical SAM enzymes"/>
    <property type="match status" value="1"/>
</dbReference>
<dbReference type="SFLD" id="SFLDG01067">
    <property type="entry name" value="SPASM/twitch_domain_containing"/>
    <property type="match status" value="1"/>
</dbReference>
<comment type="pathway">
    <text evidence="11">Cofactor biosynthesis; molybdopterin biosynthesis.</text>
</comment>
<evidence type="ECO:0000256" key="9">
    <source>
        <dbReference type="ARBA" id="ARBA00023239"/>
    </source>
</evidence>
<comment type="cofactor">
    <cofactor evidence="11">
        <name>[4Fe-4S] cluster</name>
        <dbReference type="ChEBI" id="CHEBI:49883"/>
    </cofactor>
    <text evidence="11">Binds 2 [4Fe-4S] clusters. Binds 1 [4Fe-4S] cluster coordinated with 3 cysteines and an exchangeable S-adenosyl-L-methionine and 1 [4Fe-4S] cluster coordinated with 3 cysteines and the GTP-derived substrate.</text>
</comment>
<feature type="binding site" evidence="11">
    <location>
        <position position="60"/>
    </location>
    <ligand>
        <name>GTP</name>
        <dbReference type="ChEBI" id="CHEBI:37565"/>
    </ligand>
</feature>
<dbReference type="InterPro" id="IPR006638">
    <property type="entry name" value="Elp3/MiaA/NifB-like_rSAM"/>
</dbReference>
<evidence type="ECO:0000313" key="13">
    <source>
        <dbReference type="EMBL" id="NLJ23531.1"/>
    </source>
</evidence>
<dbReference type="InterPro" id="IPR000385">
    <property type="entry name" value="MoaA_NifB_PqqE_Fe-S-bd_CS"/>
</dbReference>
<dbReference type="InterPro" id="IPR013485">
    <property type="entry name" value="MoaA_arc"/>
</dbReference>
<keyword evidence="5 11" id="KW-0408">Iron</keyword>
<keyword evidence="1 11" id="KW-0004">4Fe-4S</keyword>
<keyword evidence="9 11" id="KW-0456">Lyase</keyword>
<evidence type="ECO:0000256" key="6">
    <source>
        <dbReference type="ARBA" id="ARBA00023014"/>
    </source>
</evidence>
<dbReference type="InterPro" id="IPR058240">
    <property type="entry name" value="rSAM_sf"/>
</dbReference>
<feature type="binding site" evidence="11">
    <location>
        <position position="13"/>
    </location>
    <ligand>
        <name>GTP</name>
        <dbReference type="ChEBI" id="CHEBI:37565"/>
    </ligand>
</feature>
<dbReference type="InterPro" id="IPR050105">
    <property type="entry name" value="MoCo_biosynth_MoaA/MoaC"/>
</dbReference>
<keyword evidence="6 11" id="KW-0411">Iron-sulfur</keyword>
<feature type="binding site" evidence="11">
    <location>
        <position position="20"/>
    </location>
    <ligand>
        <name>[4Fe-4S] cluster</name>
        <dbReference type="ChEBI" id="CHEBI:49883"/>
        <label>1</label>
        <note>4Fe-4S-S-AdoMet</note>
    </ligand>
</feature>
<evidence type="ECO:0000256" key="10">
    <source>
        <dbReference type="ARBA" id="ARBA00048697"/>
    </source>
</evidence>
<dbReference type="GO" id="GO:1904047">
    <property type="term" value="F:S-adenosyl-L-methionine binding"/>
    <property type="evidence" value="ECO:0007669"/>
    <property type="project" value="UniProtKB-UniRule"/>
</dbReference>
<evidence type="ECO:0000256" key="7">
    <source>
        <dbReference type="ARBA" id="ARBA00023134"/>
    </source>
</evidence>
<proteinExistence type="inferred from homology"/>
<dbReference type="SFLD" id="SFLDG01383">
    <property type="entry name" value="cyclic_pyranopterin_phosphate"/>
    <property type="match status" value="1"/>
</dbReference>
<dbReference type="PANTHER" id="PTHR22960:SF0">
    <property type="entry name" value="MOLYBDENUM COFACTOR BIOSYNTHESIS PROTEIN 1"/>
    <property type="match status" value="1"/>
</dbReference>
<feature type="binding site" evidence="11">
    <location>
        <position position="151"/>
    </location>
    <ligand>
        <name>GTP</name>
        <dbReference type="ChEBI" id="CHEBI:37565"/>
    </ligand>
</feature>
<dbReference type="UniPathway" id="UPA00344"/>
<dbReference type="GO" id="GO:0061799">
    <property type="term" value="F:cyclic pyranopterin monophosphate synthase activity"/>
    <property type="evidence" value="ECO:0007669"/>
    <property type="project" value="TreeGrafter"/>
</dbReference>
<dbReference type="InterPro" id="IPR013785">
    <property type="entry name" value="Aldolase_TIM"/>
</dbReference>
<comment type="similarity">
    <text evidence="11">Belongs to the radical SAM superfamily. MoaA family.</text>
</comment>
<dbReference type="GO" id="GO:0006777">
    <property type="term" value="P:Mo-molybdopterin cofactor biosynthetic process"/>
    <property type="evidence" value="ECO:0007669"/>
    <property type="project" value="UniProtKB-UniRule"/>
</dbReference>
<evidence type="ECO:0000313" key="14">
    <source>
        <dbReference type="Proteomes" id="UP000544742"/>
    </source>
</evidence>
<evidence type="ECO:0000256" key="4">
    <source>
        <dbReference type="ARBA" id="ARBA00022741"/>
    </source>
</evidence>
<dbReference type="GO" id="GO:0005525">
    <property type="term" value="F:GTP binding"/>
    <property type="evidence" value="ECO:0007669"/>
    <property type="project" value="UniProtKB-UniRule"/>
</dbReference>
<dbReference type="SFLD" id="SFLDS00029">
    <property type="entry name" value="Radical_SAM"/>
    <property type="match status" value="1"/>
</dbReference>
<dbReference type="Pfam" id="PF04055">
    <property type="entry name" value="Radical_SAM"/>
    <property type="match status" value="1"/>
</dbReference>
<dbReference type="InterPro" id="IPR040064">
    <property type="entry name" value="MoaA-like"/>
</dbReference>
<feature type="binding site" evidence="11">
    <location>
        <position position="242"/>
    </location>
    <ligand>
        <name>[4Fe-4S] cluster</name>
        <dbReference type="ChEBI" id="CHEBI:49883"/>
        <label>2</label>
        <note>4Fe-4S-substrate</note>
    </ligand>
</feature>
<feature type="binding site" evidence="11">
    <location>
        <position position="26"/>
    </location>
    <ligand>
        <name>S-adenosyl-L-methionine</name>
        <dbReference type="ChEBI" id="CHEBI:59789"/>
    </ligand>
</feature>
<dbReference type="EC" id="4.1.99.22" evidence="11"/>
<gene>
    <name evidence="11 13" type="primary">moaA</name>
    <name evidence="13" type="ORF">GX426_10570</name>
</gene>
<reference evidence="13 14" key="1">
    <citation type="journal article" date="2020" name="Biotechnol. Biofuels">
        <title>New insights from the biogas microbiome by comprehensive genome-resolved metagenomics of nearly 1600 species originating from multiple anaerobic digesters.</title>
        <authorList>
            <person name="Campanaro S."/>
            <person name="Treu L."/>
            <person name="Rodriguez-R L.M."/>
            <person name="Kovalovszki A."/>
            <person name="Ziels R.M."/>
            <person name="Maus I."/>
            <person name="Zhu X."/>
            <person name="Kougias P.G."/>
            <person name="Basile A."/>
            <person name="Luo G."/>
            <person name="Schluter A."/>
            <person name="Konstantinidis K.T."/>
            <person name="Angelidaki I."/>
        </authorList>
    </citation>
    <scope>NUCLEOTIDE SEQUENCE [LARGE SCALE GENOMIC DNA]</scope>
    <source>
        <strain evidence="13">AS27yjCOA_157</strain>
    </source>
</reference>
<keyword evidence="7 11" id="KW-0342">GTP-binding</keyword>
<comment type="function">
    <text evidence="11">Catalyzes the cyclization of GTP to (8S)-3',8-cyclo-7,8-dihydroguanosine 5'-triphosphate.</text>
</comment>
<comment type="caution">
    <text evidence="13">The sequence shown here is derived from an EMBL/GenBank/DDBJ whole genome shotgun (WGS) entry which is preliminary data.</text>
</comment>
<dbReference type="HAMAP" id="MF_01225_A">
    <property type="entry name" value="MoaA_A"/>
    <property type="match status" value="1"/>
</dbReference>
<dbReference type="GO" id="GO:0051539">
    <property type="term" value="F:4 iron, 4 sulfur cluster binding"/>
    <property type="evidence" value="ECO:0007669"/>
    <property type="project" value="UniProtKB-UniRule"/>
</dbReference>
<dbReference type="Pfam" id="PF06463">
    <property type="entry name" value="Mob_synth_C"/>
    <property type="match status" value="1"/>
</dbReference>
<dbReference type="EMBL" id="JAAYUN010000193">
    <property type="protein sequence ID" value="NLJ23531.1"/>
    <property type="molecule type" value="Genomic_DNA"/>
</dbReference>
<protein>
    <recommendedName>
        <fullName evidence="11">Probable GTP 3',8-cyclase</fullName>
        <ecNumber evidence="11">4.1.99.22</ecNumber>
    </recommendedName>
    <alternativeName>
        <fullName evidence="11">Molybdenum cofactor biosynthesis protein A</fullName>
    </alternativeName>
</protein>
<dbReference type="Proteomes" id="UP000544742">
    <property type="component" value="Unassembled WGS sequence"/>
</dbReference>
<dbReference type="InterPro" id="IPR007197">
    <property type="entry name" value="rSAM"/>
</dbReference>
<dbReference type="NCBIfam" id="TIGR02668">
    <property type="entry name" value="moaA_archaeal"/>
    <property type="match status" value="1"/>
</dbReference>
<organism evidence="13 14">
    <name type="scientific">Methanothrix soehngenii</name>
    <name type="common">Methanosaeta concilii</name>
    <dbReference type="NCBI Taxonomy" id="2223"/>
    <lineage>
        <taxon>Archaea</taxon>
        <taxon>Methanobacteriati</taxon>
        <taxon>Methanobacteriota</taxon>
        <taxon>Stenosarchaea group</taxon>
        <taxon>Methanomicrobia</taxon>
        <taxon>Methanotrichales</taxon>
        <taxon>Methanotrichaceae</taxon>
        <taxon>Methanothrix</taxon>
    </lineage>
</organism>
<evidence type="ECO:0000256" key="1">
    <source>
        <dbReference type="ARBA" id="ARBA00022485"/>
    </source>
</evidence>
<dbReference type="PANTHER" id="PTHR22960">
    <property type="entry name" value="MOLYBDOPTERIN COFACTOR SYNTHESIS PROTEIN A"/>
    <property type="match status" value="1"/>
</dbReference>
<evidence type="ECO:0000256" key="8">
    <source>
        <dbReference type="ARBA" id="ARBA00023150"/>
    </source>
</evidence>
<comment type="caution">
    <text evidence="11">Lacks conserved residue(s) required for the propagation of feature annotation.</text>
</comment>
<dbReference type="NCBIfam" id="NF001199">
    <property type="entry name" value="PRK00164.2-1"/>
    <property type="match status" value="1"/>
</dbReference>
<keyword evidence="3 11" id="KW-0479">Metal-binding</keyword>
<dbReference type="AlphaFoldDB" id="A0A7K4AKL0"/>
<dbReference type="CDD" id="cd01335">
    <property type="entry name" value="Radical_SAM"/>
    <property type="match status" value="1"/>
</dbReference>
<sequence length="307" mass="34161">MVDSYGRKVTGIRIALTPRCNLRCIYCHHEGELLPGGEIPGDMVVSIAKAAAELGMRSVKLTGGEPLLRKDLDLIIARIPQSLDISITTNGILLAERAEALARAGLDRVNVSLDSLQPNRYCQITGGRPGDLERVLAGIDASREADLLPIKLNFVVLKRNESEVPEMIDFCRRRGLILQLIELLDIQGQGISGDIEGIERSLAFQADSILIREMHRRKKYFLDGAEVEVVRPMDNTEFCAHCTRLRVTSDGKIKPCLLRSDNLVKIDSCNPERVKELLRVANSRREPYFGKVCRSVADATFIESKIL</sequence>
<dbReference type="GO" id="GO:0061798">
    <property type="term" value="F:GTP 3',8'-cyclase activity"/>
    <property type="evidence" value="ECO:0007669"/>
    <property type="project" value="UniProtKB-UniRule"/>
</dbReference>
<name>A0A7K4AKL0_METSH</name>
<accession>A0A7K4AKL0</accession>
<dbReference type="SFLD" id="SFLDG01386">
    <property type="entry name" value="main_SPASM_domain-containing"/>
    <property type="match status" value="1"/>
</dbReference>
<dbReference type="PROSITE" id="PS01305">
    <property type="entry name" value="MOAA_NIFB_PQQE"/>
    <property type="match status" value="1"/>
</dbReference>
<keyword evidence="4 11" id="KW-0547">Nucleotide-binding</keyword>
<dbReference type="SMART" id="SM00729">
    <property type="entry name" value="Elp3"/>
    <property type="match status" value="1"/>
</dbReference>
<feature type="binding site" evidence="11">
    <location>
        <begin position="244"/>
        <end position="246"/>
    </location>
    <ligand>
        <name>GTP</name>
        <dbReference type="ChEBI" id="CHEBI:37565"/>
    </ligand>
</feature>
<feature type="binding site" evidence="11">
    <location>
        <position position="27"/>
    </location>
    <ligand>
        <name>[4Fe-4S] cluster</name>
        <dbReference type="ChEBI" id="CHEBI:49883"/>
        <label>1</label>
        <note>4Fe-4S-S-AdoMet</note>
    </ligand>
</feature>